<accession>A0AA36DRA3</accession>
<gene>
    <name evidence="2" type="ORF">CYNAS_LOCUS3738</name>
</gene>
<feature type="region of interest" description="Disordered" evidence="1">
    <location>
        <begin position="112"/>
        <end position="131"/>
    </location>
</feature>
<dbReference type="GO" id="GO:0006357">
    <property type="term" value="P:regulation of transcription by RNA polymerase II"/>
    <property type="evidence" value="ECO:0007669"/>
    <property type="project" value="InterPro"/>
</dbReference>
<evidence type="ECO:0000256" key="1">
    <source>
        <dbReference type="SAM" id="MobiDB-lite"/>
    </source>
</evidence>
<dbReference type="Proteomes" id="UP001176961">
    <property type="component" value="Unassembled WGS sequence"/>
</dbReference>
<dbReference type="InterPro" id="IPR038028">
    <property type="entry name" value="BPTF"/>
</dbReference>
<sequence length="242" mass="27701">MRILWAFIRWQDMKPEDDQDPDRRIVSHFPDRDERRYRISIEVLPLDDEKEIEEEEDLSWTSGERAERRKSTRRKRPAHSSVQRVSHLKEERVDGVDLKLHEIYDHWKGYNEKQEAEKKKKSSSRDAKNSACMSNDQNANFYPVIAHCECQENHFRIRLVEIASTSTDIAGTSTEANHAAKKELVNVVQEAADAAEATEKGKAVGNCFGKSLLTTLPLDTTSAVVTVGKLMADLNSHFAFCK</sequence>
<organism evidence="2 3">
    <name type="scientific">Cylicocyclus nassatus</name>
    <name type="common">Nematode worm</name>
    <dbReference type="NCBI Taxonomy" id="53992"/>
    <lineage>
        <taxon>Eukaryota</taxon>
        <taxon>Metazoa</taxon>
        <taxon>Ecdysozoa</taxon>
        <taxon>Nematoda</taxon>
        <taxon>Chromadorea</taxon>
        <taxon>Rhabditida</taxon>
        <taxon>Rhabditina</taxon>
        <taxon>Rhabditomorpha</taxon>
        <taxon>Strongyloidea</taxon>
        <taxon>Strongylidae</taxon>
        <taxon>Cylicocyclus</taxon>
    </lineage>
</organism>
<dbReference type="AlphaFoldDB" id="A0AA36DRA3"/>
<feature type="region of interest" description="Disordered" evidence="1">
    <location>
        <begin position="50"/>
        <end position="88"/>
    </location>
</feature>
<keyword evidence="3" id="KW-1185">Reference proteome</keyword>
<dbReference type="GO" id="GO:0016589">
    <property type="term" value="C:NURF complex"/>
    <property type="evidence" value="ECO:0007669"/>
    <property type="project" value="InterPro"/>
</dbReference>
<reference evidence="2" key="1">
    <citation type="submission" date="2023-07" db="EMBL/GenBank/DDBJ databases">
        <authorList>
            <consortium name="CYATHOMIX"/>
        </authorList>
    </citation>
    <scope>NUCLEOTIDE SEQUENCE</scope>
    <source>
        <strain evidence="2">N/A</strain>
    </source>
</reference>
<dbReference type="PANTHER" id="PTHR45975">
    <property type="entry name" value="NUCLEOSOME-REMODELING FACTOR SUBUNIT BPTF"/>
    <property type="match status" value="1"/>
</dbReference>
<proteinExistence type="predicted"/>
<dbReference type="GO" id="GO:0000978">
    <property type="term" value="F:RNA polymerase II cis-regulatory region sequence-specific DNA binding"/>
    <property type="evidence" value="ECO:0007669"/>
    <property type="project" value="TreeGrafter"/>
</dbReference>
<dbReference type="EMBL" id="CATQJL010000001">
    <property type="protein sequence ID" value="CAJ0591755.1"/>
    <property type="molecule type" value="Genomic_DNA"/>
</dbReference>
<dbReference type="PANTHER" id="PTHR45975:SF2">
    <property type="entry name" value="NUCLEOSOME-REMODELING FACTOR SUBUNIT BPTF"/>
    <property type="match status" value="1"/>
</dbReference>
<protein>
    <submittedName>
        <fullName evidence="2">Uncharacterized protein</fullName>
    </submittedName>
</protein>
<evidence type="ECO:0000313" key="2">
    <source>
        <dbReference type="EMBL" id="CAJ0591755.1"/>
    </source>
</evidence>
<name>A0AA36DRA3_CYLNA</name>
<comment type="caution">
    <text evidence="2">The sequence shown here is derived from an EMBL/GenBank/DDBJ whole genome shotgun (WGS) entry which is preliminary data.</text>
</comment>
<feature type="compositionally biased region" description="Basic and acidic residues" evidence="1">
    <location>
        <begin position="112"/>
        <end position="128"/>
    </location>
</feature>
<evidence type="ECO:0000313" key="3">
    <source>
        <dbReference type="Proteomes" id="UP001176961"/>
    </source>
</evidence>